<evidence type="ECO:0000313" key="2">
    <source>
        <dbReference type="EMBL" id="KAJ8309959.1"/>
    </source>
</evidence>
<dbReference type="InterPro" id="IPR052055">
    <property type="entry name" value="Hepadnavirus_pol/RT"/>
</dbReference>
<proteinExistence type="predicted"/>
<keyword evidence="3" id="KW-1185">Reference proteome</keyword>
<organism evidence="2 3">
    <name type="scientific">Tegillarca granosa</name>
    <name type="common">Malaysian cockle</name>
    <name type="synonym">Anadara granosa</name>
    <dbReference type="NCBI Taxonomy" id="220873"/>
    <lineage>
        <taxon>Eukaryota</taxon>
        <taxon>Metazoa</taxon>
        <taxon>Spiralia</taxon>
        <taxon>Lophotrochozoa</taxon>
        <taxon>Mollusca</taxon>
        <taxon>Bivalvia</taxon>
        <taxon>Autobranchia</taxon>
        <taxon>Pteriomorphia</taxon>
        <taxon>Arcoida</taxon>
        <taxon>Arcoidea</taxon>
        <taxon>Arcidae</taxon>
        <taxon>Tegillarca</taxon>
    </lineage>
</organism>
<evidence type="ECO:0000256" key="1">
    <source>
        <dbReference type="SAM" id="MobiDB-lite"/>
    </source>
</evidence>
<dbReference type="PANTHER" id="PTHR33050">
    <property type="entry name" value="REVERSE TRANSCRIPTASE DOMAIN-CONTAINING PROTEIN"/>
    <property type="match status" value="1"/>
</dbReference>
<feature type="compositionally biased region" description="Basic and acidic residues" evidence="1">
    <location>
        <begin position="147"/>
        <end position="157"/>
    </location>
</feature>
<name>A0ABQ9EY07_TEGGR</name>
<protein>
    <submittedName>
        <fullName evidence="2">Uncharacterized protein</fullName>
    </submittedName>
</protein>
<comment type="caution">
    <text evidence="2">The sequence shown here is derived from an EMBL/GenBank/DDBJ whole genome shotgun (WGS) entry which is preliminary data.</text>
</comment>
<feature type="region of interest" description="Disordered" evidence="1">
    <location>
        <begin position="138"/>
        <end position="167"/>
    </location>
</feature>
<evidence type="ECO:0000313" key="3">
    <source>
        <dbReference type="Proteomes" id="UP001217089"/>
    </source>
</evidence>
<sequence>MLSEDNYKKCDKCNHDMNVIDDHAECFRHRVCTEEFSCEICKNWTPSRWSSYRKMVDKVLSKTGLVPSSETEVTHRPTTSTLSQVSSRGNTLSNQQPASLRSSTVPVMSQSVRQNFASADQNFSNQLFSEFIDNRNRKYFESPPSRSDSRVRSRMTELNEQDEDSSSRFNRFLNESSKASDILDVTLTDSDNNQFREDRASSTENMVEWKSFIHKMAQELGISLEHEKANNEFASYISDRLKSSKEVVKLRLPMDGSTIQALLDVDKEWQTKGKIRAFKARDDSKYAVMSDHFDKFCKTPKLDDNIEEGITQINNTRGTSKVVNSTVHRGKFKFKNKDDVPRNAELKKIDLSARLLLREISYGSLITSYLDKVVSDEDKTEALQALVELFNSMADTTSRIIVGAVGARRNLGKIITMSTVGPNIFLGRYFDMLHTSAENIRDARETQHLRSQISSNSSETYSKKRSREQSPKDSLSRGWTGVRMTEWSLSQYIVNQIFHKFSTPNVDLFATRENKKLPVFCSPYPDPLAWAVDALSVSWSGMFAYAFPPPILIPQVLKKLAQTGAYCY</sequence>
<feature type="region of interest" description="Disordered" evidence="1">
    <location>
        <begin position="67"/>
        <end position="106"/>
    </location>
</feature>
<accession>A0ABQ9EY07</accession>
<dbReference type="EMBL" id="JARBDR010000640">
    <property type="protein sequence ID" value="KAJ8309959.1"/>
    <property type="molecule type" value="Genomic_DNA"/>
</dbReference>
<feature type="compositionally biased region" description="Polar residues" evidence="1">
    <location>
        <begin position="449"/>
        <end position="460"/>
    </location>
</feature>
<gene>
    <name evidence="2" type="ORF">KUTeg_011824</name>
</gene>
<dbReference type="PANTHER" id="PTHR33050:SF7">
    <property type="entry name" value="RIBONUCLEASE H"/>
    <property type="match status" value="1"/>
</dbReference>
<dbReference type="Proteomes" id="UP001217089">
    <property type="component" value="Unassembled WGS sequence"/>
</dbReference>
<reference evidence="2 3" key="1">
    <citation type="submission" date="2022-12" db="EMBL/GenBank/DDBJ databases">
        <title>Chromosome-level genome of Tegillarca granosa.</title>
        <authorList>
            <person name="Kim J."/>
        </authorList>
    </citation>
    <scope>NUCLEOTIDE SEQUENCE [LARGE SCALE GENOMIC DNA]</scope>
    <source>
        <strain evidence="2">Teg-2019</strain>
        <tissue evidence="2">Adductor muscle</tissue>
    </source>
</reference>
<feature type="region of interest" description="Disordered" evidence="1">
    <location>
        <begin position="445"/>
        <end position="477"/>
    </location>
</feature>